<dbReference type="InterPro" id="IPR006311">
    <property type="entry name" value="TAT_signal"/>
</dbReference>
<feature type="transmembrane region" description="Helical" evidence="2">
    <location>
        <begin position="41"/>
        <end position="59"/>
    </location>
</feature>
<name>A0A2Z5JCQ5_STRAR</name>
<proteinExistence type="predicted"/>
<keyword evidence="2" id="KW-0472">Membrane</keyword>
<dbReference type="PROSITE" id="PS51318">
    <property type="entry name" value="TAT"/>
    <property type="match status" value="1"/>
</dbReference>
<feature type="region of interest" description="Disordered" evidence="1">
    <location>
        <begin position="237"/>
        <end position="256"/>
    </location>
</feature>
<dbReference type="RefSeq" id="WP_114244704.1">
    <property type="nucleotide sequence ID" value="NZ_CP027306.1"/>
</dbReference>
<dbReference type="GeneID" id="95519870"/>
<dbReference type="Proteomes" id="UP000252698">
    <property type="component" value="Chromosome"/>
</dbReference>
<keyword evidence="2" id="KW-1133">Transmembrane helix</keyword>
<organism evidence="3 4">
    <name type="scientific">Streptomyces atratus</name>
    <dbReference type="NCBI Taxonomy" id="1893"/>
    <lineage>
        <taxon>Bacteria</taxon>
        <taxon>Bacillati</taxon>
        <taxon>Actinomycetota</taxon>
        <taxon>Actinomycetes</taxon>
        <taxon>Kitasatosporales</taxon>
        <taxon>Streptomycetaceae</taxon>
        <taxon>Streptomyces</taxon>
    </lineage>
</organism>
<reference evidence="3 4" key="1">
    <citation type="journal article" date="2018" name="Front. Microbiol.">
        <title>Genome Sequencing of Streptomyces atratus SCSIOZH16 and Activation Production of Nocardamine via Metabolic Engineering.</title>
        <authorList>
            <person name="Li Y."/>
            <person name="Zhang C."/>
            <person name="Liu C."/>
            <person name="Ju J."/>
            <person name="Ma J."/>
        </authorList>
    </citation>
    <scope>NUCLEOTIDE SEQUENCE [LARGE SCALE GENOMIC DNA]</scope>
    <source>
        <strain evidence="3 4">SCSIO_ZH16</strain>
    </source>
</reference>
<evidence type="ECO:0000256" key="1">
    <source>
        <dbReference type="SAM" id="MobiDB-lite"/>
    </source>
</evidence>
<dbReference type="AlphaFoldDB" id="A0A2Z5JCQ5"/>
<dbReference type="EMBL" id="CP027306">
    <property type="protein sequence ID" value="AXE78107.1"/>
    <property type="molecule type" value="Genomic_DNA"/>
</dbReference>
<evidence type="ECO:0000313" key="3">
    <source>
        <dbReference type="EMBL" id="AXE78107.1"/>
    </source>
</evidence>
<feature type="compositionally biased region" description="Polar residues" evidence="1">
    <location>
        <begin position="247"/>
        <end position="256"/>
    </location>
</feature>
<dbReference type="KEGG" id="sata:C5746_15465"/>
<evidence type="ECO:0000313" key="4">
    <source>
        <dbReference type="Proteomes" id="UP000252698"/>
    </source>
</evidence>
<keyword evidence="2" id="KW-0812">Transmembrane</keyword>
<protein>
    <submittedName>
        <fullName evidence="3">Uncharacterized protein</fullName>
    </submittedName>
</protein>
<gene>
    <name evidence="3" type="ORF">C5746_15465</name>
</gene>
<feature type="region of interest" description="Disordered" evidence="1">
    <location>
        <begin position="87"/>
        <end position="107"/>
    </location>
</feature>
<sequence length="270" mass="28024">MNNHDVKTLLEAGLRDEPPLRTSVDTAVAAGRRSRVRRRGALAGAGLTAGAAVAALALVTPGAGPAATPSAAADPLVGPLVPAAAGSAAPQTVRPDAFGPGTEHTTRWSSKRLADTLVGLLPPGKATVREGDFPGRTYRVQWDSGTGPVEFVGGAEYTAKAPQVPLCASITMPKVAPRPGAPAPRDTAPASDCQVVELADGARAEAVTLRLPRDGQSSWYVRVLRKDGRTVTLQQWAGRPDAKGAHSTRSQPQPDTTAMLKIANDPAWKF</sequence>
<evidence type="ECO:0000256" key="2">
    <source>
        <dbReference type="SAM" id="Phobius"/>
    </source>
</evidence>
<accession>A0A2Z5JCQ5</accession>